<evidence type="ECO:0000256" key="5">
    <source>
        <dbReference type="ARBA" id="ARBA00022741"/>
    </source>
</evidence>
<dbReference type="InterPro" id="IPR043133">
    <property type="entry name" value="GTP-CH-I_C/QueF"/>
</dbReference>
<dbReference type="Pfam" id="PF02152">
    <property type="entry name" value="FolB"/>
    <property type="match status" value="1"/>
</dbReference>
<evidence type="ECO:0000256" key="3">
    <source>
        <dbReference type="ARBA" id="ARBA00009640"/>
    </source>
</evidence>
<dbReference type="EMBL" id="FMKA01000038">
    <property type="protein sequence ID" value="SCP99335.1"/>
    <property type="molecule type" value="Genomic_DNA"/>
</dbReference>
<dbReference type="GO" id="GO:0004150">
    <property type="term" value="F:dihydroneopterin aldolase activity"/>
    <property type="evidence" value="ECO:0007669"/>
    <property type="project" value="UniProtKB-UniRule"/>
</dbReference>
<comment type="similarity">
    <text evidence="3">In the N-terminal section; belongs to the DHNA family.</text>
</comment>
<dbReference type="CDD" id="cd00483">
    <property type="entry name" value="HPPK"/>
    <property type="match status" value="1"/>
</dbReference>
<dbReference type="GO" id="GO:0016301">
    <property type="term" value="F:kinase activity"/>
    <property type="evidence" value="ECO:0007669"/>
    <property type="project" value="UniProtKB-KW"/>
</dbReference>
<evidence type="ECO:0000313" key="11">
    <source>
        <dbReference type="EMBL" id="SCP99335.1"/>
    </source>
</evidence>
<dbReference type="NCBIfam" id="TIGR01498">
    <property type="entry name" value="folK"/>
    <property type="match status" value="1"/>
</dbReference>
<dbReference type="PROSITE" id="PS00794">
    <property type="entry name" value="HPPK"/>
    <property type="match status" value="1"/>
</dbReference>
<dbReference type="InterPro" id="IPR006157">
    <property type="entry name" value="FolB_dom"/>
</dbReference>
<sequence>MPSSAAEVIKLDKMYIRNLKIFANHGVMPEEKRLGQLFVLSMELDLDLKKAGRSREISDTVHYGELCEAVSREFVRETYDLIETAALNIAEFILREYPLIRGVKVFLQKPWAPVKMQLDTIEIMVERRWHRAYIGLGSNMGDKEENLKHAMRRLEEKGHTKILKCSSFMETEPWGYADQDKFLNAVIEADTFLEPEELMDMLMAIETKLGRKREIKWGPRTMDLDVLLYDDLISNEEKIILPHPLMQDREFVLKPLKEIAPYLIHPVLHKSITVLLENIPVSTYNDIS</sequence>
<comment type="catalytic activity">
    <reaction evidence="9">
        <text>7,8-dihydroneopterin = 6-hydroxymethyl-7,8-dihydropterin + glycolaldehyde</text>
        <dbReference type="Rhea" id="RHEA:10540"/>
        <dbReference type="ChEBI" id="CHEBI:17001"/>
        <dbReference type="ChEBI" id="CHEBI:17071"/>
        <dbReference type="ChEBI" id="CHEBI:44841"/>
        <dbReference type="EC" id="4.1.2.25"/>
    </reaction>
</comment>
<proteinExistence type="inferred from homology"/>
<dbReference type="GO" id="GO:0003848">
    <property type="term" value="F:2-amino-4-hydroxy-6-hydroxymethyldihydropteridine diphosphokinase activity"/>
    <property type="evidence" value="ECO:0007669"/>
    <property type="project" value="UniProtKB-EC"/>
</dbReference>
<evidence type="ECO:0000259" key="10">
    <source>
        <dbReference type="PROSITE" id="PS00794"/>
    </source>
</evidence>
<dbReference type="SMART" id="SM00905">
    <property type="entry name" value="FolB"/>
    <property type="match status" value="1"/>
</dbReference>
<dbReference type="GO" id="GO:0046656">
    <property type="term" value="P:folic acid biosynthetic process"/>
    <property type="evidence" value="ECO:0007669"/>
    <property type="project" value="UniProtKB-UniRule"/>
</dbReference>
<dbReference type="PANTHER" id="PTHR43071">
    <property type="entry name" value="2-AMINO-4-HYDROXY-6-HYDROXYMETHYLDIHYDROPTERIDINE PYROPHOSPHOKINASE"/>
    <property type="match status" value="1"/>
</dbReference>
<feature type="domain" description="7,8-dihydro-6-hydroxymethylpterin-pyrophosphokinase" evidence="10">
    <location>
        <begin position="216"/>
        <end position="227"/>
    </location>
</feature>
<dbReference type="EC" id="2.7.6.3" evidence="9"/>
<keyword evidence="12" id="KW-1185">Reference proteome</keyword>
<evidence type="ECO:0000256" key="8">
    <source>
        <dbReference type="ARBA" id="ARBA00022909"/>
    </source>
</evidence>
<evidence type="ECO:0000256" key="9">
    <source>
        <dbReference type="RuleBase" id="RU362079"/>
    </source>
</evidence>
<comment type="function">
    <text evidence="9">Catalyzes the conversion of 7,8-dihydroneopterin to 6-hydroxymethyl-7,8-dihydropterin.</text>
</comment>
<evidence type="ECO:0000256" key="7">
    <source>
        <dbReference type="ARBA" id="ARBA00022840"/>
    </source>
</evidence>
<dbReference type="EC" id="4.1.2.25" evidence="9"/>
<dbReference type="InterPro" id="IPR006156">
    <property type="entry name" value="Dihydroneopterin_aldolase"/>
</dbReference>
<accession>A0A1D3TY68</accession>
<keyword evidence="5" id="KW-0547">Nucleotide-binding</keyword>
<dbReference type="InterPro" id="IPR035907">
    <property type="entry name" value="Hppk_sf"/>
</dbReference>
<dbReference type="SUPFAM" id="SSF55620">
    <property type="entry name" value="Tetrahydrobiopterin biosynthesis enzymes-like"/>
    <property type="match status" value="1"/>
</dbReference>
<keyword evidence="7" id="KW-0067">ATP-binding</keyword>
<dbReference type="Proteomes" id="UP000199315">
    <property type="component" value="Unassembled WGS sequence"/>
</dbReference>
<keyword evidence="4" id="KW-0808">Transferase</keyword>
<evidence type="ECO:0000256" key="6">
    <source>
        <dbReference type="ARBA" id="ARBA00022777"/>
    </source>
</evidence>
<organism evidence="11 12">
    <name type="scientific">Anaerobium acetethylicum</name>
    <dbReference type="NCBI Taxonomy" id="1619234"/>
    <lineage>
        <taxon>Bacteria</taxon>
        <taxon>Bacillati</taxon>
        <taxon>Bacillota</taxon>
        <taxon>Clostridia</taxon>
        <taxon>Lachnospirales</taxon>
        <taxon>Lachnospiraceae</taxon>
        <taxon>Anaerobium</taxon>
    </lineage>
</organism>
<reference evidence="11 12" key="1">
    <citation type="submission" date="2016-09" db="EMBL/GenBank/DDBJ databases">
        <authorList>
            <person name="Capua I."/>
            <person name="De Benedictis P."/>
            <person name="Joannis T."/>
            <person name="Lombin L.H."/>
            <person name="Cattoli G."/>
        </authorList>
    </citation>
    <scope>NUCLEOTIDE SEQUENCE [LARGE SCALE GENOMIC DNA]</scope>
    <source>
        <strain evidence="11 12">GluBS11</strain>
    </source>
</reference>
<evidence type="ECO:0000256" key="4">
    <source>
        <dbReference type="ARBA" id="ARBA00022679"/>
    </source>
</evidence>
<comment type="pathway">
    <text evidence="9">Cofactor biosynthesis; tetrahydrofolate biosynthesis; 2-amino-4-hydroxy-6-hydroxymethyl-7,8-dihydropteridine diphosphate from 7,8-dihydroneopterin triphosphate: step 3/4.</text>
</comment>
<evidence type="ECO:0000256" key="1">
    <source>
        <dbReference type="ARBA" id="ARBA00000198"/>
    </source>
</evidence>
<dbReference type="AlphaFoldDB" id="A0A1D3TY68"/>
<evidence type="ECO:0000313" key="12">
    <source>
        <dbReference type="Proteomes" id="UP000199315"/>
    </source>
</evidence>
<dbReference type="Pfam" id="PF01288">
    <property type="entry name" value="HPPK"/>
    <property type="match status" value="1"/>
</dbReference>
<dbReference type="PANTHER" id="PTHR43071:SF1">
    <property type="entry name" value="2-AMINO-4-HYDROXY-6-HYDROXYMETHYLDIHYDROPTERIDINE PYROPHOSPHOKINASE"/>
    <property type="match status" value="1"/>
</dbReference>
<dbReference type="Gene3D" id="3.30.70.560">
    <property type="entry name" value="7,8-Dihydro-6-hydroxymethylpterin-pyrophosphokinase HPPK"/>
    <property type="match status" value="1"/>
</dbReference>
<keyword evidence="9" id="KW-0456">Lyase</keyword>
<comment type="similarity">
    <text evidence="9">Belongs to the DHNA family.</text>
</comment>
<dbReference type="Gene3D" id="3.30.1130.10">
    <property type="match status" value="1"/>
</dbReference>
<protein>
    <recommendedName>
        <fullName evidence="9">Bifunctional folate synthesis protein</fullName>
    </recommendedName>
    <domain>
        <recommendedName>
            <fullName evidence="9">Dihydroneopterin aldolase</fullName>
            <shortName evidence="9">DHNA</shortName>
            <ecNumber evidence="9">4.1.2.25</ecNumber>
        </recommendedName>
        <alternativeName>
            <fullName evidence="9">7,8-dihydroneopterin aldolase</fullName>
        </alternativeName>
    </domain>
    <domain>
        <recommendedName>
            <fullName evidence="9">2-amino-4-hydroxy-6-hydroxymethyldihydropteridine pyrophosphokinase</fullName>
            <ecNumber evidence="9">2.7.6.3</ecNumber>
        </recommendedName>
        <alternativeName>
            <fullName evidence="9">6-hydroxymethyl-7,8-dihydropterin pyrophosphokinase</fullName>
            <shortName evidence="9">PPPK</shortName>
        </alternativeName>
        <alternativeName>
            <fullName evidence="9">7,8-dihydro-6-hydroxymethylpterin pyrophosphokinase</fullName>
            <shortName evidence="9">HPPK</shortName>
        </alternativeName>
    </domain>
</protein>
<dbReference type="UniPathway" id="UPA00077">
    <property type="reaction ID" value="UER00154"/>
</dbReference>
<name>A0A1D3TY68_9FIRM</name>
<dbReference type="STRING" id="1619234.SAMN05421730_103814"/>
<dbReference type="GO" id="GO:0046654">
    <property type="term" value="P:tetrahydrofolate biosynthetic process"/>
    <property type="evidence" value="ECO:0007669"/>
    <property type="project" value="UniProtKB-UniRule"/>
</dbReference>
<dbReference type="InterPro" id="IPR000550">
    <property type="entry name" value="Hppk"/>
</dbReference>
<dbReference type="SUPFAM" id="SSF55083">
    <property type="entry name" value="6-hydroxymethyl-7,8-dihydropterin pyrophosphokinase, HPPK"/>
    <property type="match status" value="1"/>
</dbReference>
<dbReference type="CDD" id="cd00534">
    <property type="entry name" value="DHNA_DHNTPE"/>
    <property type="match status" value="1"/>
</dbReference>
<keyword evidence="8 9" id="KW-0289">Folate biosynthesis</keyword>
<comment type="catalytic activity">
    <reaction evidence="1">
        <text>6-hydroxymethyl-7,8-dihydropterin + ATP = (7,8-dihydropterin-6-yl)methyl diphosphate + AMP + H(+)</text>
        <dbReference type="Rhea" id="RHEA:11412"/>
        <dbReference type="ChEBI" id="CHEBI:15378"/>
        <dbReference type="ChEBI" id="CHEBI:30616"/>
        <dbReference type="ChEBI" id="CHEBI:44841"/>
        <dbReference type="ChEBI" id="CHEBI:72950"/>
        <dbReference type="ChEBI" id="CHEBI:456215"/>
        <dbReference type="EC" id="2.7.6.3"/>
    </reaction>
</comment>
<dbReference type="NCBIfam" id="TIGR00526">
    <property type="entry name" value="folB_dom"/>
    <property type="match status" value="1"/>
</dbReference>
<evidence type="ECO:0000256" key="2">
    <source>
        <dbReference type="ARBA" id="ARBA00005051"/>
    </source>
</evidence>
<gene>
    <name evidence="11" type="ORF">SAMN05421730_103814</name>
</gene>
<keyword evidence="6 11" id="KW-0418">Kinase</keyword>
<comment type="pathway">
    <text evidence="2">Cofactor biosynthesis; tetrahydrofolate biosynthesis; 2-amino-4-hydroxy-6-hydroxymethyl-7,8-dihydropteridine diphosphate from 7,8-dihydroneopterin triphosphate: step 4/4.</text>
</comment>
<dbReference type="NCBIfam" id="TIGR00525">
    <property type="entry name" value="folB"/>
    <property type="match status" value="1"/>
</dbReference>
<dbReference type="GO" id="GO:0005524">
    <property type="term" value="F:ATP binding"/>
    <property type="evidence" value="ECO:0007669"/>
    <property type="project" value="UniProtKB-KW"/>
</dbReference>